<evidence type="ECO:0000259" key="2">
    <source>
        <dbReference type="Pfam" id="PF06725"/>
    </source>
</evidence>
<dbReference type="RefSeq" id="WP_267612479.1">
    <property type="nucleotide sequence ID" value="NZ_JAOVZQ010000001.1"/>
</dbReference>
<accession>A0ABT3YFB3</accession>
<proteinExistence type="predicted"/>
<feature type="domain" description="3D" evidence="2">
    <location>
        <begin position="154"/>
        <end position="202"/>
    </location>
</feature>
<comment type="caution">
    <text evidence="3">The sequence shown here is derived from an EMBL/GenBank/DDBJ whole genome shotgun (WGS) entry which is preliminary data.</text>
</comment>
<protein>
    <submittedName>
        <fullName evidence="3">3D domain-containing protein</fullName>
    </submittedName>
</protein>
<evidence type="ECO:0000313" key="4">
    <source>
        <dbReference type="Proteomes" id="UP001081283"/>
    </source>
</evidence>
<reference evidence="3" key="1">
    <citation type="submission" date="2022-10" db="EMBL/GenBank/DDBJ databases">
        <title>Hoeflea sp. J2-29, isolated from marine algae.</title>
        <authorList>
            <person name="Kristyanto S."/>
            <person name="Kim J.M."/>
            <person name="Jeon C.O."/>
        </authorList>
    </citation>
    <scope>NUCLEOTIDE SEQUENCE</scope>
    <source>
        <strain evidence="3">J2-29</strain>
    </source>
</reference>
<organism evidence="3 4">
    <name type="scientific">Hoeflea ulvae</name>
    <dbReference type="NCBI Taxonomy" id="2983764"/>
    <lineage>
        <taxon>Bacteria</taxon>
        <taxon>Pseudomonadati</taxon>
        <taxon>Pseudomonadota</taxon>
        <taxon>Alphaproteobacteria</taxon>
        <taxon>Hyphomicrobiales</taxon>
        <taxon>Rhizobiaceae</taxon>
        <taxon>Hoeflea</taxon>
    </lineage>
</organism>
<keyword evidence="1" id="KW-0732">Signal</keyword>
<keyword evidence="4" id="KW-1185">Reference proteome</keyword>
<dbReference type="EMBL" id="JAOVZQ010000001">
    <property type="protein sequence ID" value="MCY0094533.1"/>
    <property type="molecule type" value="Genomic_DNA"/>
</dbReference>
<feature type="signal peptide" evidence="1">
    <location>
        <begin position="1"/>
        <end position="21"/>
    </location>
</feature>
<feature type="chain" id="PRO_5047255214" evidence="1">
    <location>
        <begin position="22"/>
        <end position="232"/>
    </location>
</feature>
<name>A0ABT3YFB3_9HYPH</name>
<dbReference type="InterPro" id="IPR036908">
    <property type="entry name" value="RlpA-like_sf"/>
</dbReference>
<sequence>MYKYRSAILIAIILFITNPYASHSQDFDISNSTKVKLWATFYYALKLEEYTQDDAVPIRNMQDQVIGPKIQASDWCKGAIEGTIHVASQVFNYAGVRNPKQADCPHKSSSRVRWTLAKHPYGDGSRGNPLLPFKTLACDLGTVENSEPWLNGGYAKFGQRIYIPAAKGIALPNGQTHDGIFECGDVGGKITGNHIDVFLGAVSGGYSNAAQLNPFNFVKSDPGKTFDGYVLN</sequence>
<gene>
    <name evidence="3" type="ORF">OEG82_10915</name>
</gene>
<dbReference type="CDD" id="cd22785">
    <property type="entry name" value="DPBB_MltA-like"/>
    <property type="match status" value="1"/>
</dbReference>
<dbReference type="InterPro" id="IPR010611">
    <property type="entry name" value="3D_dom"/>
</dbReference>
<evidence type="ECO:0000256" key="1">
    <source>
        <dbReference type="SAM" id="SignalP"/>
    </source>
</evidence>
<dbReference type="Pfam" id="PF06725">
    <property type="entry name" value="3D"/>
    <property type="match status" value="1"/>
</dbReference>
<evidence type="ECO:0000313" key="3">
    <source>
        <dbReference type="EMBL" id="MCY0094533.1"/>
    </source>
</evidence>
<dbReference type="Proteomes" id="UP001081283">
    <property type="component" value="Unassembled WGS sequence"/>
</dbReference>
<dbReference type="SUPFAM" id="SSF50685">
    <property type="entry name" value="Barwin-like endoglucanases"/>
    <property type="match status" value="1"/>
</dbReference>